<evidence type="ECO:0000313" key="15">
    <source>
        <dbReference type="EMBL" id="ELU02831.1"/>
    </source>
</evidence>
<evidence type="ECO:0000256" key="6">
    <source>
        <dbReference type="ARBA" id="ARBA00022723"/>
    </source>
</evidence>
<gene>
    <name evidence="15" type="ORF">CAPTEDRAFT_181697</name>
</gene>
<feature type="chain" id="PRO_5008787792" description="procollagen-proline 4-dioxygenase" evidence="13">
    <location>
        <begin position="24"/>
        <end position="538"/>
    </location>
</feature>
<evidence type="ECO:0000256" key="1">
    <source>
        <dbReference type="ARBA" id="ARBA00001961"/>
    </source>
</evidence>
<dbReference type="HOGENOM" id="CLU_024155_1_1_1"/>
<reference evidence="17" key="1">
    <citation type="submission" date="2012-12" db="EMBL/GenBank/DDBJ databases">
        <authorList>
            <person name="Hellsten U."/>
            <person name="Grimwood J."/>
            <person name="Chapman J.A."/>
            <person name="Shapiro H."/>
            <person name="Aerts A."/>
            <person name="Otillar R.P."/>
            <person name="Terry A.Y."/>
            <person name="Boore J.L."/>
            <person name="Simakov O."/>
            <person name="Marletaz F."/>
            <person name="Cho S.-J."/>
            <person name="Edsinger-Gonzales E."/>
            <person name="Havlak P."/>
            <person name="Kuo D.-H."/>
            <person name="Larsson T."/>
            <person name="Lv J."/>
            <person name="Arendt D."/>
            <person name="Savage R."/>
            <person name="Osoegawa K."/>
            <person name="de Jong P."/>
            <person name="Lindberg D.R."/>
            <person name="Seaver E.C."/>
            <person name="Weisblat D.A."/>
            <person name="Putnam N.H."/>
            <person name="Grigoriev I.V."/>
            <person name="Rokhsar D.S."/>
        </authorList>
    </citation>
    <scope>NUCLEOTIDE SEQUENCE</scope>
    <source>
        <strain evidence="17">I ESC-2004</strain>
    </source>
</reference>
<comment type="function">
    <text evidence="2">Catalyzes the post-translational formation of 4-hydroxyproline in -Xaa-Pro-Gly- sequences in collagens and other proteins.</text>
</comment>
<keyword evidence="13" id="KW-0732">Signal</keyword>
<dbReference type="OMA" id="VIWMEEA"/>
<dbReference type="EnsemblMetazoa" id="CapteT181697">
    <property type="protein sequence ID" value="CapteP181697"/>
    <property type="gene ID" value="CapteG181697"/>
</dbReference>
<dbReference type="InterPro" id="IPR059068">
    <property type="entry name" value="TPR_P4H"/>
</dbReference>
<dbReference type="PANTHER" id="PTHR10869:SF216">
    <property type="entry name" value="PROCOLLAGEN-PROLINE 4-DIOXYGENASE"/>
    <property type="match status" value="1"/>
</dbReference>
<evidence type="ECO:0000256" key="13">
    <source>
        <dbReference type="SAM" id="SignalP"/>
    </source>
</evidence>
<dbReference type="GO" id="GO:0005506">
    <property type="term" value="F:iron ion binding"/>
    <property type="evidence" value="ECO:0007669"/>
    <property type="project" value="InterPro"/>
</dbReference>
<dbReference type="GO" id="GO:0005788">
    <property type="term" value="C:endoplasmic reticulum lumen"/>
    <property type="evidence" value="ECO:0007669"/>
    <property type="project" value="UniProtKB-SubCell"/>
</dbReference>
<dbReference type="AlphaFoldDB" id="R7U9L4"/>
<keyword evidence="17" id="KW-1185">Reference proteome</keyword>
<comment type="subcellular location">
    <subcellularLocation>
        <location evidence="3">Endoplasmic reticulum lumen</location>
    </subcellularLocation>
</comment>
<dbReference type="FunFam" id="1.25.40.10:FF:000006">
    <property type="entry name" value="Prolyl 4-hydroxylase subunit alpha 2"/>
    <property type="match status" value="1"/>
</dbReference>
<dbReference type="InterPro" id="IPR006620">
    <property type="entry name" value="Pro_4_hyd_alph"/>
</dbReference>
<keyword evidence="8" id="KW-0847">Vitamin C</keyword>
<dbReference type="Pfam" id="PF23558">
    <property type="entry name" value="TPR_P4H"/>
    <property type="match status" value="1"/>
</dbReference>
<evidence type="ECO:0000256" key="3">
    <source>
        <dbReference type="ARBA" id="ARBA00004319"/>
    </source>
</evidence>
<dbReference type="Proteomes" id="UP000014760">
    <property type="component" value="Unassembled WGS sequence"/>
</dbReference>
<feature type="signal peptide" evidence="13">
    <location>
        <begin position="1"/>
        <end position="23"/>
    </location>
</feature>
<accession>R7U9L4</accession>
<feature type="domain" description="Fe2OG dioxygenase" evidence="14">
    <location>
        <begin position="416"/>
        <end position="523"/>
    </location>
</feature>
<dbReference type="EMBL" id="AMQN01008694">
    <property type="status" value="NOT_ANNOTATED_CDS"/>
    <property type="molecule type" value="Genomic_DNA"/>
</dbReference>
<evidence type="ECO:0000256" key="2">
    <source>
        <dbReference type="ARBA" id="ARBA00002035"/>
    </source>
</evidence>
<dbReference type="InterPro" id="IPR011990">
    <property type="entry name" value="TPR-like_helical_dom_sf"/>
</dbReference>
<dbReference type="PANTHER" id="PTHR10869">
    <property type="entry name" value="PROLYL 4-HYDROXYLASE ALPHA SUBUNIT"/>
    <property type="match status" value="1"/>
</dbReference>
<reference evidence="16" key="3">
    <citation type="submission" date="2015-06" db="UniProtKB">
        <authorList>
            <consortium name="EnsemblMetazoa"/>
        </authorList>
    </citation>
    <scope>IDENTIFICATION</scope>
</reference>
<evidence type="ECO:0000256" key="4">
    <source>
        <dbReference type="ARBA" id="ARBA00006511"/>
    </source>
</evidence>
<keyword evidence="10" id="KW-0560">Oxidoreductase</keyword>
<evidence type="ECO:0000313" key="17">
    <source>
        <dbReference type="Proteomes" id="UP000014760"/>
    </source>
</evidence>
<evidence type="ECO:0000256" key="9">
    <source>
        <dbReference type="ARBA" id="ARBA00022964"/>
    </source>
</evidence>
<organism evidence="15">
    <name type="scientific">Capitella teleta</name>
    <name type="common">Polychaete worm</name>
    <dbReference type="NCBI Taxonomy" id="283909"/>
    <lineage>
        <taxon>Eukaryota</taxon>
        <taxon>Metazoa</taxon>
        <taxon>Spiralia</taxon>
        <taxon>Lophotrochozoa</taxon>
        <taxon>Annelida</taxon>
        <taxon>Polychaeta</taxon>
        <taxon>Sedentaria</taxon>
        <taxon>Scolecida</taxon>
        <taxon>Capitellidae</taxon>
        <taxon>Capitella</taxon>
    </lineage>
</organism>
<dbReference type="OrthoDB" id="420380at2759"/>
<name>R7U9L4_CAPTE</name>
<keyword evidence="12" id="KW-0325">Glycoprotein</keyword>
<evidence type="ECO:0000256" key="5">
    <source>
        <dbReference type="ARBA" id="ARBA00012269"/>
    </source>
</evidence>
<comment type="similarity">
    <text evidence="4">Belongs to the P4HA family.</text>
</comment>
<protein>
    <recommendedName>
        <fullName evidence="5">procollagen-proline 4-dioxygenase</fullName>
        <ecNumber evidence="5">1.14.11.2</ecNumber>
    </recommendedName>
</protein>
<reference evidence="15 17" key="2">
    <citation type="journal article" date="2013" name="Nature">
        <title>Insights into bilaterian evolution from three spiralian genomes.</title>
        <authorList>
            <person name="Simakov O."/>
            <person name="Marletaz F."/>
            <person name="Cho S.J."/>
            <person name="Edsinger-Gonzales E."/>
            <person name="Havlak P."/>
            <person name="Hellsten U."/>
            <person name="Kuo D.H."/>
            <person name="Larsson T."/>
            <person name="Lv J."/>
            <person name="Arendt D."/>
            <person name="Savage R."/>
            <person name="Osoegawa K."/>
            <person name="de Jong P."/>
            <person name="Grimwood J."/>
            <person name="Chapman J.A."/>
            <person name="Shapiro H."/>
            <person name="Aerts A."/>
            <person name="Otillar R.P."/>
            <person name="Terry A.Y."/>
            <person name="Boore J.L."/>
            <person name="Grigoriev I.V."/>
            <person name="Lindberg D.R."/>
            <person name="Seaver E.C."/>
            <person name="Weisblat D.A."/>
            <person name="Putnam N.H."/>
            <person name="Rokhsar D.S."/>
        </authorList>
    </citation>
    <scope>NUCLEOTIDE SEQUENCE</scope>
    <source>
        <strain evidence="15 17">I ESC-2004</strain>
    </source>
</reference>
<dbReference type="FunFam" id="2.60.120.620:FF:000011">
    <property type="entry name" value="Prolyl alpha subunit"/>
    <property type="match status" value="1"/>
</dbReference>
<dbReference type="GO" id="GO:0004656">
    <property type="term" value="F:procollagen-proline 4-dioxygenase activity"/>
    <property type="evidence" value="ECO:0007669"/>
    <property type="project" value="UniProtKB-EC"/>
</dbReference>
<dbReference type="InterPro" id="IPR044862">
    <property type="entry name" value="Pro_4_hyd_alph_FE2OG_OXY"/>
</dbReference>
<dbReference type="EMBL" id="KB303737">
    <property type="protein sequence ID" value="ELU02831.1"/>
    <property type="molecule type" value="Genomic_DNA"/>
</dbReference>
<dbReference type="STRING" id="283909.R7U9L4"/>
<dbReference type="Pfam" id="PF08336">
    <property type="entry name" value="P4Ha_N"/>
    <property type="match status" value="1"/>
</dbReference>
<proteinExistence type="inferred from homology"/>
<keyword evidence="7" id="KW-0256">Endoplasmic reticulum</keyword>
<keyword evidence="9" id="KW-0223">Dioxygenase</keyword>
<dbReference type="Gene3D" id="6.10.140.1460">
    <property type="match status" value="1"/>
</dbReference>
<dbReference type="Pfam" id="PF13640">
    <property type="entry name" value="2OG-FeII_Oxy_3"/>
    <property type="match status" value="1"/>
</dbReference>
<evidence type="ECO:0000259" key="14">
    <source>
        <dbReference type="PROSITE" id="PS51471"/>
    </source>
</evidence>
<dbReference type="Gene3D" id="1.25.40.10">
    <property type="entry name" value="Tetratricopeptide repeat domain"/>
    <property type="match status" value="1"/>
</dbReference>
<comment type="cofactor">
    <cofactor evidence="1">
        <name>L-ascorbate</name>
        <dbReference type="ChEBI" id="CHEBI:38290"/>
    </cofactor>
</comment>
<dbReference type="InterPro" id="IPR045054">
    <property type="entry name" value="P4HA-like"/>
</dbReference>
<keyword evidence="11" id="KW-0408">Iron</keyword>
<evidence type="ECO:0000256" key="8">
    <source>
        <dbReference type="ARBA" id="ARBA00022896"/>
    </source>
</evidence>
<dbReference type="SMART" id="SM00702">
    <property type="entry name" value="P4Hc"/>
    <property type="match status" value="1"/>
</dbReference>
<dbReference type="InterPro" id="IPR013547">
    <property type="entry name" value="P4H_N"/>
</dbReference>
<keyword evidence="6" id="KW-0479">Metal-binding</keyword>
<dbReference type="EC" id="1.14.11.2" evidence="5"/>
<dbReference type="InterPro" id="IPR005123">
    <property type="entry name" value="Oxoglu/Fe-dep_dioxygenase_dom"/>
</dbReference>
<evidence type="ECO:0000256" key="10">
    <source>
        <dbReference type="ARBA" id="ARBA00023002"/>
    </source>
</evidence>
<evidence type="ECO:0000256" key="11">
    <source>
        <dbReference type="ARBA" id="ARBA00023004"/>
    </source>
</evidence>
<evidence type="ECO:0000313" key="16">
    <source>
        <dbReference type="EnsemblMetazoa" id="CapteP181697"/>
    </source>
</evidence>
<dbReference type="PROSITE" id="PS51471">
    <property type="entry name" value="FE2OG_OXY"/>
    <property type="match status" value="1"/>
</dbReference>
<dbReference type="Gene3D" id="2.60.120.620">
    <property type="entry name" value="q2cbj1_9rhob like domain"/>
    <property type="match status" value="1"/>
</dbReference>
<evidence type="ECO:0000256" key="7">
    <source>
        <dbReference type="ARBA" id="ARBA00022824"/>
    </source>
</evidence>
<dbReference type="GO" id="GO:0031418">
    <property type="term" value="F:L-ascorbic acid binding"/>
    <property type="evidence" value="ECO:0007669"/>
    <property type="project" value="UniProtKB-KW"/>
</dbReference>
<evidence type="ECO:0000256" key="12">
    <source>
        <dbReference type="ARBA" id="ARBA00023180"/>
    </source>
</evidence>
<sequence>MQLSTRLLYSASVFLAVIQGVHSEVFTSLAQLERVLESEYEVALHLRQYASSERQRLEELDRIAGELEQHSAEGTKDPEAFLGNPVNAFKLLKRFTVDWDDINSKFLKNNDNTQLDRVFNAADGFPEQEDLLGAANALLRLQDTYALSAHDMARGQVPGASLTANMTAGDCFELGRQAYNYEDYYHTLHWMQVALDLLNGEEKKNPTIDKAEVLDYMSFATFQQGNIVHATNLTLQWLELGNRAQKNLKWYRDTMWEKEEERRKERVATPYVEEFKNERKRDPWKLTSQFDDYERLCRGEETKVGKLSNSHLIMLCNYVRPHPMFILVPAKEEVMFLDPFIAIYHNLMTDKEADMIKRISKPKLHRSGVFTYSGGNQKPVQDYRTSKSAWIEDEEHPMIRRVSERTSALTDLSLDTVELFQVVNYGIGGHYEPHFDFARPNEIATFDPEVGNRIITVIFYVAAPEAGGATVFPDLGVKLWPEKGSCAVWWNLMRNGEGDYRTKHAGCPTITGSKWIANKWYHERGQEFRRSCLLDPSK</sequence>